<keyword evidence="1" id="KW-1133">Transmembrane helix</keyword>
<feature type="transmembrane region" description="Helical" evidence="1">
    <location>
        <begin position="137"/>
        <end position="159"/>
    </location>
</feature>
<dbReference type="PANTHER" id="PTHR37422">
    <property type="entry name" value="TEICHURONIC ACID BIOSYNTHESIS PROTEIN TUAE"/>
    <property type="match status" value="1"/>
</dbReference>
<dbReference type="AlphaFoldDB" id="A0A660L711"/>
<evidence type="ECO:0000313" key="2">
    <source>
        <dbReference type="EMBL" id="RKQ88622.1"/>
    </source>
</evidence>
<name>A0A660L711_9BACL</name>
<keyword evidence="1" id="KW-0812">Transmembrane</keyword>
<feature type="transmembrane region" description="Helical" evidence="1">
    <location>
        <begin position="43"/>
        <end position="64"/>
    </location>
</feature>
<proteinExistence type="predicted"/>
<evidence type="ECO:0000313" key="3">
    <source>
        <dbReference type="Proteomes" id="UP000267019"/>
    </source>
</evidence>
<keyword evidence="3" id="KW-1185">Reference proteome</keyword>
<dbReference type="OrthoDB" id="1762823at2"/>
<dbReference type="PANTHER" id="PTHR37422:SF13">
    <property type="entry name" value="LIPOPOLYSACCHARIDE BIOSYNTHESIS PROTEIN PA4999-RELATED"/>
    <property type="match status" value="1"/>
</dbReference>
<sequence length="418" mass="45573">MRRLLERLRAGDPAEGLLVTFAFVFPLFVLPHPIAFSGGRLDYFYAPRFVLLALFSFAAAFLLFRRGVRVYPGKSPALWLLLVFFTFGVVATSMAPYPSLAFWGANFRYTGLATYLLSFPLFLLAALVGRNASAVKALVLAGATASVLALAQLLGLSPVPHEPYRSGMTAYATLGSAENLGAFLGFAFPASLWVALTSERRRGLWVGAALFVWVGLLVTLDWPAWTGALFGTAVVLRDPEVRRLPRKSLVAYASAFASATLAFLAGLWFTPLAQVVGWLPPSEFWSVWGKVLRLCRACWAWGLGPDHLTVVVRQMPWLGFWDKTPSMYLETLVTMGAFAAVTYFAWIVAALRHAKGELVALGVSYLVTGLYHSEILPLLPLFWVVLGFASASKGIVSVRSTVVESEGGDPPVRIEVVS</sequence>
<comment type="caution">
    <text evidence="2">The sequence shown here is derived from an EMBL/GenBank/DDBJ whole genome shotgun (WGS) entry which is preliminary data.</text>
</comment>
<feature type="transmembrane region" description="Helical" evidence="1">
    <location>
        <begin position="76"/>
        <end position="97"/>
    </location>
</feature>
<organism evidence="2 3">
    <name type="scientific">Brockia lithotrophica</name>
    <dbReference type="NCBI Taxonomy" id="933949"/>
    <lineage>
        <taxon>Bacteria</taxon>
        <taxon>Bacillati</taxon>
        <taxon>Bacillota</taxon>
        <taxon>Bacilli</taxon>
        <taxon>Bacillales</taxon>
        <taxon>Bacillales Family X. Incertae Sedis</taxon>
        <taxon>Brockia</taxon>
    </lineage>
</organism>
<evidence type="ECO:0000256" key="1">
    <source>
        <dbReference type="SAM" id="Phobius"/>
    </source>
</evidence>
<feature type="transmembrane region" description="Helical" evidence="1">
    <location>
        <begin position="179"/>
        <end position="196"/>
    </location>
</feature>
<feature type="transmembrane region" description="Helical" evidence="1">
    <location>
        <begin position="203"/>
        <end position="225"/>
    </location>
</feature>
<accession>A0A660L711</accession>
<dbReference type="Proteomes" id="UP000267019">
    <property type="component" value="Unassembled WGS sequence"/>
</dbReference>
<protein>
    <submittedName>
        <fullName evidence="2">Uncharacterized protein</fullName>
    </submittedName>
</protein>
<dbReference type="InterPro" id="IPR051533">
    <property type="entry name" value="WaaL-like"/>
</dbReference>
<reference evidence="2 3" key="1">
    <citation type="submission" date="2018-10" db="EMBL/GenBank/DDBJ databases">
        <title>Genomic Encyclopedia of Type Strains, Phase IV (KMG-IV): sequencing the most valuable type-strain genomes for metagenomic binning, comparative biology and taxonomic classification.</title>
        <authorList>
            <person name="Goeker M."/>
        </authorList>
    </citation>
    <scope>NUCLEOTIDE SEQUENCE [LARGE SCALE GENOMIC DNA]</scope>
    <source>
        <strain evidence="2 3">DSM 22653</strain>
    </source>
</reference>
<feature type="transmembrane region" description="Helical" evidence="1">
    <location>
        <begin position="249"/>
        <end position="269"/>
    </location>
</feature>
<feature type="transmembrane region" description="Helical" evidence="1">
    <location>
        <begin position="369"/>
        <end position="389"/>
    </location>
</feature>
<keyword evidence="1" id="KW-0472">Membrane</keyword>
<feature type="transmembrane region" description="Helical" evidence="1">
    <location>
        <begin position="109"/>
        <end position="128"/>
    </location>
</feature>
<feature type="transmembrane region" description="Helical" evidence="1">
    <location>
        <begin position="327"/>
        <end position="349"/>
    </location>
</feature>
<dbReference type="EMBL" id="RBIJ01000001">
    <property type="protein sequence ID" value="RKQ88622.1"/>
    <property type="molecule type" value="Genomic_DNA"/>
</dbReference>
<feature type="transmembrane region" description="Helical" evidence="1">
    <location>
        <begin position="12"/>
        <end position="31"/>
    </location>
</feature>
<gene>
    <name evidence="2" type="ORF">C7438_0261</name>
</gene>
<dbReference type="RefSeq" id="WP_121443542.1">
    <property type="nucleotide sequence ID" value="NZ_RBIJ01000001.1"/>
</dbReference>